<feature type="compositionally biased region" description="Basic and acidic residues" evidence="1">
    <location>
        <begin position="970"/>
        <end position="986"/>
    </location>
</feature>
<feature type="compositionally biased region" description="Basic and acidic residues" evidence="1">
    <location>
        <begin position="1045"/>
        <end position="1055"/>
    </location>
</feature>
<accession>A0AAV5GIY0</accession>
<feature type="compositionally biased region" description="Low complexity" evidence="1">
    <location>
        <begin position="724"/>
        <end position="736"/>
    </location>
</feature>
<organism evidence="2 3">
    <name type="scientific">Rhodotorula paludigena</name>
    <dbReference type="NCBI Taxonomy" id="86838"/>
    <lineage>
        <taxon>Eukaryota</taxon>
        <taxon>Fungi</taxon>
        <taxon>Dikarya</taxon>
        <taxon>Basidiomycota</taxon>
        <taxon>Pucciniomycotina</taxon>
        <taxon>Microbotryomycetes</taxon>
        <taxon>Sporidiobolales</taxon>
        <taxon>Sporidiobolaceae</taxon>
        <taxon>Rhodotorula</taxon>
    </lineage>
</organism>
<feature type="compositionally biased region" description="Polar residues" evidence="1">
    <location>
        <begin position="349"/>
        <end position="362"/>
    </location>
</feature>
<feature type="compositionally biased region" description="Basic and acidic residues" evidence="1">
    <location>
        <begin position="738"/>
        <end position="747"/>
    </location>
</feature>
<dbReference type="EMBL" id="BQKY01000004">
    <property type="protein sequence ID" value="GJN89292.1"/>
    <property type="molecule type" value="Genomic_DNA"/>
</dbReference>
<feature type="region of interest" description="Disordered" evidence="1">
    <location>
        <begin position="707"/>
        <end position="750"/>
    </location>
</feature>
<feature type="compositionally biased region" description="Basic and acidic residues" evidence="1">
    <location>
        <begin position="1026"/>
        <end position="1038"/>
    </location>
</feature>
<keyword evidence="3" id="KW-1185">Reference proteome</keyword>
<feature type="compositionally biased region" description="Polar residues" evidence="1">
    <location>
        <begin position="227"/>
        <end position="237"/>
    </location>
</feature>
<feature type="compositionally biased region" description="Basic and acidic residues" evidence="1">
    <location>
        <begin position="1301"/>
        <end position="1320"/>
    </location>
</feature>
<feature type="region of interest" description="Disordered" evidence="1">
    <location>
        <begin position="55"/>
        <end position="151"/>
    </location>
</feature>
<evidence type="ECO:0000313" key="2">
    <source>
        <dbReference type="EMBL" id="GJN89292.1"/>
    </source>
</evidence>
<evidence type="ECO:0000256" key="1">
    <source>
        <dbReference type="SAM" id="MobiDB-lite"/>
    </source>
</evidence>
<feature type="compositionally biased region" description="Polar residues" evidence="1">
    <location>
        <begin position="1287"/>
        <end position="1300"/>
    </location>
</feature>
<feature type="region of interest" description="Disordered" evidence="1">
    <location>
        <begin position="227"/>
        <end position="246"/>
    </location>
</feature>
<feature type="compositionally biased region" description="Low complexity" evidence="1">
    <location>
        <begin position="333"/>
        <end position="347"/>
    </location>
</feature>
<evidence type="ECO:0000313" key="3">
    <source>
        <dbReference type="Proteomes" id="UP001342314"/>
    </source>
</evidence>
<feature type="compositionally biased region" description="Basic and acidic residues" evidence="1">
    <location>
        <begin position="1260"/>
        <end position="1277"/>
    </location>
</feature>
<feature type="compositionally biased region" description="Polar residues" evidence="1">
    <location>
        <begin position="1145"/>
        <end position="1173"/>
    </location>
</feature>
<feature type="compositionally biased region" description="Low complexity" evidence="1">
    <location>
        <begin position="90"/>
        <end position="106"/>
    </location>
</feature>
<dbReference type="Proteomes" id="UP001342314">
    <property type="component" value="Unassembled WGS sequence"/>
</dbReference>
<proteinExistence type="predicted"/>
<feature type="compositionally biased region" description="Low complexity" evidence="1">
    <location>
        <begin position="139"/>
        <end position="149"/>
    </location>
</feature>
<feature type="region of interest" description="Disordered" evidence="1">
    <location>
        <begin position="1137"/>
        <end position="1328"/>
    </location>
</feature>
<name>A0AAV5GIY0_9BASI</name>
<sequence length="1328" mass="141934">MSPFFFTPMLRRSLRDRLPSIFEQALRAGPQANLFARRDKLALDAQRRLGRAQVVKPEGPFQRRPVEQASSAEHGLHSEAVKSVDAGELASMSATSRTRSSAPSTPIASRDKLLRPTLSGTVRPDPKHLFPNAPPVATAPPASASGPGPRAERVWPYVRERRVAKVSAELAERGQLAATKRLEEVEKEGWRYDARRDMWMKTSGKADELGAKHDVVASFNTPTITAAPNSPLHQSQRPLRAQPRSSYLPASVVDAIESQLANRPGSSLSSRQRAKQAEEVLAGFPQGRSSVRLDDAVPAATAATSVSHSLSTSASFKQLARSRFAEQAEEALRSLPRSRSSVRSDVPTARQTPRLASQQQTTRKAKPAAADALPQVGSELGLVPPAVVVPRVANKPALPTISSPDKVGIPASLTPAYPLTPPSLKLQKLQSTHPYTEIATVVAAPIHDIAPPVIRPSALSFTKPFASAPSFISALARDPREFLGGSFVRTVRRSPLERKAQLLAERNSHDRHGWPDAFDRDHLHLSPAKRFAARQKRQALDDRCLGAELERDEEQRLGRVAHGLDGLVKALGRLVAEYAAYARAGVKVHEEDLRFFARLTDVERRWDALRQPVALQRPHRGALDQFEHDKAIIWTRRRGSKAHAVEVEWPKYVKLYRTRIASRDGLDWLERLVKRKETMTTPRTDIPSLAAKESESDKLAARIDPAGVSTLPETSVPAPAPDVTASSPTHAASTAHGMEQEQHTKDDEAAESISKLATGFGGMIVTAPLAAIEKVSPSLAHGISNAASSVGTTIHNLTHSHAGAQSTAWTTESQHQAGIGGVNANQTQQTVKETVNPAIEQAAATVKPVLAAAGEKIKESAPSTVGGKAPPVAEQLSQVTENIKSSLGSSAPAGSTTHEPKTALDSLAAPGYVDAAKEAVRQVGDKVASVLPASFTTAPARETPIEAEEHRTGPHAHEKAQTTPTTIADNKSETGKNAEQTREVGDTRVANPFDDKHKVGPDTPSGMEAGTATILGGSHTSPFVEAAEKQHAHEEQDRPLPALTEKPHPSTAHKEATTMPDLIEHTEPALDQQVSTHNPDVHLKKSAERHTSFPVAQEGWTSTQHKFDLGAGKSTQAPSASGEKHSGFSTLASLEAAKAGESKTEAGTSTNAAELPNSRSSAQAMPAVTSSQGIEPHGAESVGLGSSGASAELEKGASKPSQSETTGVDVLPRMTGIGPLPPTQPQPIASNVPLPSKEPQSAPSATDKSVDVGAAGKPKTFSETHKQGAVESDKAAEPAKTPEPYSTRESSSVGQQQGRTQSEEHVKEDSHKRGFVERVKEKIHHVAH</sequence>
<feature type="region of interest" description="Disordered" evidence="1">
    <location>
        <begin position="943"/>
        <end position="1005"/>
    </location>
</feature>
<gene>
    <name evidence="2" type="ORF">Rhopal_002272-T1</name>
</gene>
<comment type="caution">
    <text evidence="2">The sequence shown here is derived from an EMBL/GenBank/DDBJ whole genome shotgun (WGS) entry which is preliminary data.</text>
</comment>
<protein>
    <submittedName>
        <fullName evidence="2">Uncharacterized protein</fullName>
    </submittedName>
</protein>
<reference evidence="2 3" key="1">
    <citation type="submission" date="2021-12" db="EMBL/GenBank/DDBJ databases">
        <title>High titer production of polyol ester of fatty acids by Rhodotorula paludigena BS15 towards product separation-free biomass refinery.</title>
        <authorList>
            <person name="Mano J."/>
            <person name="Ono H."/>
            <person name="Tanaka T."/>
            <person name="Naito K."/>
            <person name="Sushida H."/>
            <person name="Ike M."/>
            <person name="Tokuyasu K."/>
            <person name="Kitaoka M."/>
        </authorList>
    </citation>
    <scope>NUCLEOTIDE SEQUENCE [LARGE SCALE GENOMIC DNA]</scope>
    <source>
        <strain evidence="2 3">BS15</strain>
    </source>
</reference>
<feature type="region of interest" description="Disordered" evidence="1">
    <location>
        <begin position="1025"/>
        <end position="1055"/>
    </location>
</feature>
<feature type="region of interest" description="Disordered" evidence="1">
    <location>
        <begin position="330"/>
        <end position="371"/>
    </location>
</feature>
<feature type="compositionally biased region" description="Basic and acidic residues" evidence="1">
    <location>
        <begin position="943"/>
        <end position="960"/>
    </location>
</feature>
<feature type="compositionally biased region" description="Polar residues" evidence="1">
    <location>
        <begin position="1238"/>
        <end position="1247"/>
    </location>
</feature>
<feature type="region of interest" description="Disordered" evidence="1">
    <location>
        <begin position="1108"/>
        <end position="1127"/>
    </location>
</feature>